<feature type="coiled-coil region" evidence="1">
    <location>
        <begin position="142"/>
        <end position="169"/>
    </location>
</feature>
<comment type="caution">
    <text evidence="4">The sequence shown here is derived from an EMBL/GenBank/DDBJ whole genome shotgun (WGS) entry which is preliminary data.</text>
</comment>
<keyword evidence="3" id="KW-0812">Transmembrane</keyword>
<keyword evidence="3" id="KW-1133">Transmembrane helix</keyword>
<feature type="compositionally biased region" description="Basic and acidic residues" evidence="2">
    <location>
        <begin position="68"/>
        <end position="86"/>
    </location>
</feature>
<evidence type="ECO:0000256" key="1">
    <source>
        <dbReference type="SAM" id="Coils"/>
    </source>
</evidence>
<dbReference type="AlphaFoldDB" id="A0A7Y0U2R9"/>
<evidence type="ECO:0000313" key="4">
    <source>
        <dbReference type="EMBL" id="NMW65383.1"/>
    </source>
</evidence>
<feature type="transmembrane region" description="Helical" evidence="3">
    <location>
        <begin position="110"/>
        <end position="129"/>
    </location>
</feature>
<name>A0A7Y0U2R9_9ACTO</name>
<organism evidence="4 5">
    <name type="scientific">Mobiluncus mulieris</name>
    <dbReference type="NCBI Taxonomy" id="2052"/>
    <lineage>
        <taxon>Bacteria</taxon>
        <taxon>Bacillati</taxon>
        <taxon>Actinomycetota</taxon>
        <taxon>Actinomycetes</taxon>
        <taxon>Actinomycetales</taxon>
        <taxon>Actinomycetaceae</taxon>
        <taxon>Mobiluncus</taxon>
    </lineage>
</organism>
<accession>A0A7Y0U2R9</accession>
<feature type="compositionally biased region" description="Basic and acidic residues" evidence="2">
    <location>
        <begin position="32"/>
        <end position="43"/>
    </location>
</feature>
<evidence type="ECO:0000256" key="3">
    <source>
        <dbReference type="SAM" id="Phobius"/>
    </source>
</evidence>
<protein>
    <submittedName>
        <fullName evidence="4">Septum formation initiator family protein</fullName>
    </submittedName>
</protein>
<dbReference type="EMBL" id="JABCUR010000006">
    <property type="protein sequence ID" value="NMW65383.1"/>
    <property type="molecule type" value="Genomic_DNA"/>
</dbReference>
<evidence type="ECO:0000313" key="5">
    <source>
        <dbReference type="Proteomes" id="UP000578252"/>
    </source>
</evidence>
<evidence type="ECO:0000256" key="2">
    <source>
        <dbReference type="SAM" id="MobiDB-lite"/>
    </source>
</evidence>
<feature type="region of interest" description="Disordered" evidence="2">
    <location>
        <begin position="1"/>
        <end position="105"/>
    </location>
</feature>
<reference evidence="4 5" key="1">
    <citation type="submission" date="2020-04" db="EMBL/GenBank/DDBJ databases">
        <title>Antimicrobial susceptibility and clonality of vaginal-derived multi-drug resistant Mobiluncus isolates in China.</title>
        <authorList>
            <person name="Zhang X."/>
        </authorList>
    </citation>
    <scope>NUCLEOTIDE SEQUENCE [LARGE SCALE GENOMIC DNA]</scope>
    <source>
        <strain evidence="4 5">13</strain>
    </source>
</reference>
<proteinExistence type="predicted"/>
<sequence>MTHPDRYCRFKPNCEPDKCDNKAMRRPSLSPRDPDSTRGDKATSVRSGSGANTPKNSRPSSGLFSRMAPHDKAPRDNTPRPEHATDTRGSSPQSRLALQPPPPAAPGSTWLSRVLVLAVVSLAVFLMVFSPLKSWMEQQQHARELAAEIARTKAENDALEDEIARYQDPEYVSRQARERLGFVKPGETTYVVVDPPGQAKPRVASGWVEKDANDLPWFGLIVEGLKVAGTGKSAGK</sequence>
<dbReference type="Proteomes" id="UP000578252">
    <property type="component" value="Unassembled WGS sequence"/>
</dbReference>
<gene>
    <name evidence="4" type="ORF">HHJ78_07540</name>
</gene>
<keyword evidence="1" id="KW-0175">Coiled coil</keyword>
<feature type="compositionally biased region" description="Polar residues" evidence="2">
    <location>
        <begin position="44"/>
        <end position="63"/>
    </location>
</feature>
<dbReference type="InterPro" id="IPR007060">
    <property type="entry name" value="FtsL/DivIC"/>
</dbReference>
<dbReference type="Pfam" id="PF04977">
    <property type="entry name" value="DivIC"/>
    <property type="match status" value="1"/>
</dbReference>
<feature type="compositionally biased region" description="Basic and acidic residues" evidence="2">
    <location>
        <begin position="1"/>
        <end position="23"/>
    </location>
</feature>
<keyword evidence="3" id="KW-0472">Membrane</keyword>